<dbReference type="InterPro" id="IPR010104">
    <property type="entry name" value="TonB_rcpt_bac"/>
</dbReference>
<dbReference type="Pfam" id="PF07715">
    <property type="entry name" value="Plug"/>
    <property type="match status" value="1"/>
</dbReference>
<evidence type="ECO:0000256" key="9">
    <source>
        <dbReference type="RuleBase" id="RU003357"/>
    </source>
</evidence>
<evidence type="ECO:0000256" key="8">
    <source>
        <dbReference type="PROSITE-ProRule" id="PRU01360"/>
    </source>
</evidence>
<organism evidence="13 14">
    <name type="scientific">SAR86 cluster bacterium SAR86B</name>
    <dbReference type="NCBI Taxonomy" id="1123867"/>
    <lineage>
        <taxon>Bacteria</taxon>
        <taxon>Pseudomonadati</taxon>
        <taxon>Pseudomonadota</taxon>
        <taxon>Gammaproteobacteria</taxon>
        <taxon>SAR86 cluster</taxon>
    </lineage>
</organism>
<feature type="signal peptide" evidence="10">
    <location>
        <begin position="1"/>
        <end position="19"/>
    </location>
</feature>
<feature type="domain" description="TonB-dependent receptor-like beta-barrel" evidence="11">
    <location>
        <begin position="366"/>
        <end position="805"/>
    </location>
</feature>
<keyword evidence="5 9" id="KW-0798">TonB box</keyword>
<dbReference type="Gene3D" id="2.40.170.20">
    <property type="entry name" value="TonB-dependent receptor, beta-barrel domain"/>
    <property type="match status" value="1"/>
</dbReference>
<accession>J4WWL3</accession>
<evidence type="ECO:0000313" key="13">
    <source>
        <dbReference type="EMBL" id="EJP72580.1"/>
    </source>
</evidence>
<dbReference type="InterPro" id="IPR039426">
    <property type="entry name" value="TonB-dep_rcpt-like"/>
</dbReference>
<proteinExistence type="inferred from homology"/>
<comment type="similarity">
    <text evidence="8 9">Belongs to the TonB-dependent receptor family.</text>
</comment>
<keyword evidence="4 8" id="KW-0812">Transmembrane</keyword>
<evidence type="ECO:0000259" key="11">
    <source>
        <dbReference type="Pfam" id="PF00593"/>
    </source>
</evidence>
<dbReference type="NCBIfam" id="TIGR01782">
    <property type="entry name" value="TonB-Xanth-Caul"/>
    <property type="match status" value="1"/>
</dbReference>
<dbReference type="SUPFAM" id="SSF56935">
    <property type="entry name" value="Porins"/>
    <property type="match status" value="1"/>
</dbReference>
<evidence type="ECO:0000256" key="3">
    <source>
        <dbReference type="ARBA" id="ARBA00022452"/>
    </source>
</evidence>
<gene>
    <name evidence="13" type="ORF">NT02SARS_1188</name>
</gene>
<dbReference type="InterPro" id="IPR012910">
    <property type="entry name" value="Plug_dom"/>
</dbReference>
<evidence type="ECO:0000313" key="14">
    <source>
        <dbReference type="Proteomes" id="UP000010116"/>
    </source>
</evidence>
<keyword evidence="2 8" id="KW-0813">Transport</keyword>
<evidence type="ECO:0000256" key="4">
    <source>
        <dbReference type="ARBA" id="ARBA00022692"/>
    </source>
</evidence>
<keyword evidence="10" id="KW-0732">Signal</keyword>
<feature type="chain" id="PRO_5003781549" evidence="10">
    <location>
        <begin position="20"/>
        <end position="838"/>
    </location>
</feature>
<dbReference type="HOGENOM" id="CLU_006935_1_2_6"/>
<evidence type="ECO:0000259" key="12">
    <source>
        <dbReference type="Pfam" id="PF07715"/>
    </source>
</evidence>
<dbReference type="EMBL" id="JH611190">
    <property type="protein sequence ID" value="EJP72580.1"/>
    <property type="molecule type" value="Genomic_DNA"/>
</dbReference>
<dbReference type="PANTHER" id="PTHR40980">
    <property type="entry name" value="PLUG DOMAIN-CONTAINING PROTEIN"/>
    <property type="match status" value="1"/>
</dbReference>
<evidence type="ECO:0000256" key="7">
    <source>
        <dbReference type="ARBA" id="ARBA00023237"/>
    </source>
</evidence>
<dbReference type="Gene3D" id="2.170.130.10">
    <property type="entry name" value="TonB-dependent receptor, plug domain"/>
    <property type="match status" value="1"/>
</dbReference>
<evidence type="ECO:0000256" key="2">
    <source>
        <dbReference type="ARBA" id="ARBA00022448"/>
    </source>
</evidence>
<keyword evidence="13" id="KW-0675">Receptor</keyword>
<dbReference type="InterPro" id="IPR037066">
    <property type="entry name" value="Plug_dom_sf"/>
</dbReference>
<dbReference type="PANTHER" id="PTHR40980:SF4">
    <property type="entry name" value="TONB-DEPENDENT RECEPTOR-LIKE BETA-BARREL DOMAIN-CONTAINING PROTEIN"/>
    <property type="match status" value="1"/>
</dbReference>
<keyword evidence="7 8" id="KW-0998">Cell outer membrane</keyword>
<dbReference type="AlphaFoldDB" id="J4WWL3"/>
<protein>
    <submittedName>
        <fullName evidence="13">TonB-dependent receptor</fullName>
    </submittedName>
</protein>
<dbReference type="Proteomes" id="UP000010116">
    <property type="component" value="Unassembled WGS sequence"/>
</dbReference>
<dbReference type="InterPro" id="IPR036942">
    <property type="entry name" value="Beta-barrel_TonB_sf"/>
</dbReference>
<evidence type="ECO:0000256" key="10">
    <source>
        <dbReference type="SAM" id="SignalP"/>
    </source>
</evidence>
<dbReference type="PROSITE" id="PS52016">
    <property type="entry name" value="TONB_DEPENDENT_REC_3"/>
    <property type="match status" value="1"/>
</dbReference>
<evidence type="ECO:0000256" key="1">
    <source>
        <dbReference type="ARBA" id="ARBA00004571"/>
    </source>
</evidence>
<keyword evidence="3 8" id="KW-1134">Transmembrane beta strand</keyword>
<evidence type="ECO:0000256" key="5">
    <source>
        <dbReference type="ARBA" id="ARBA00023077"/>
    </source>
</evidence>
<dbReference type="GO" id="GO:0009279">
    <property type="term" value="C:cell outer membrane"/>
    <property type="evidence" value="ECO:0007669"/>
    <property type="project" value="UniProtKB-SubCell"/>
</dbReference>
<feature type="domain" description="TonB-dependent receptor plug" evidence="12">
    <location>
        <begin position="45"/>
        <end position="148"/>
    </location>
</feature>
<comment type="subcellular location">
    <subcellularLocation>
        <location evidence="1 8">Cell outer membrane</location>
        <topology evidence="1 8">Multi-pass membrane protein</topology>
    </subcellularLocation>
</comment>
<keyword evidence="6 8" id="KW-0472">Membrane</keyword>
<dbReference type="InterPro" id="IPR000531">
    <property type="entry name" value="Beta-barrel_TonB"/>
</dbReference>
<sequence>MNKYFTNFLALSFFVVAVAQDNEESVEEVVVVGTKASIVSALSKQQASDKIVSVADSDALGDFPDTTAAEAIRRLSGITVENDQGEGRYVSIRGLSGDLNSIAVNGALVPAPEGGRKVMLDGLPTELLDNIEVYKSLTPDMDADAIGGHIEFNTKRASSLDGRILKFKYDTSYNENTENSDNPKFALSYGDMITERLGHILGLTYSSKQIISYNNETGFPGWTEDDDGDKYFDDDWEMRYYDLTRERFGLTYDIDYQLNDVTFLYANFLLNEYEDDEVRFKDEHGKLKFGDINGDVAEITRIRRDAEARKRIENRTIRTLSLGLETEYNGWFTELKFSNSFAEQDDTDNVDVKFRSSTFECEPCGYFTYSNAQTPAFTFNPSVADLWNTGIGVDAFEEEDDLISDKETAIKLDMTKDGFEVIGRPTTVKFGFKHSNREKKRNNEVWEWEDDVVTQDQSFFGADYRVDWPFPGQNMGPMADPNLLFTYQNTWGPYTRGQTEKDYFSEEEIISAYVMGTLEYDNATVIAGVRIEDTKFNTQGYNSETGEPVLGNNNYTFVAPSLNIKYFLSEDAILRAAVWKSLARPGFSESAPVADFKSDGDGVFKGEMGNPDLEPYEATNYDLSYEYYGENTSYSIGFFWKDISNAIYPVITAGTYNGIVFNELETYVNTDDSRVDGIELNIFHEFINLPEPLDGLFVQLNVTKTDGQSTLAVDSGSVTFPFRKLSEDVYNLSVGYDKGPFDIRLSLVSRSPYLDYLADEDSPAETQEDLNVDNIRYTDDHKQLDFNLKYDISDNLSIKFDINNIDDEPEYYYWGRPDRLSQYDVYGTTYSIGVRYKL</sequence>
<reference evidence="13 14" key="1">
    <citation type="journal article" date="2012" name="ISME J.">
        <title>Genomic insights to SAR86, an abundant and uncultivated marine bacterial lineage.</title>
        <authorList>
            <person name="Dupont C.L."/>
            <person name="Rusch D.B."/>
            <person name="Yooseph S."/>
            <person name="Lombardo M.J."/>
            <person name="Richter R.A."/>
            <person name="Valas R."/>
            <person name="Novotny M."/>
            <person name="Yee-Greenbaum J."/>
            <person name="Selengut J.D."/>
            <person name="Haft D.H."/>
            <person name="Halpern A.L."/>
            <person name="Lasken R.S."/>
            <person name="Nealson K."/>
            <person name="Friedman R."/>
            <person name="Venter J.C."/>
        </authorList>
    </citation>
    <scope>NUCLEOTIDE SEQUENCE [LARGE SCALE GENOMIC DNA]</scope>
</reference>
<evidence type="ECO:0000256" key="6">
    <source>
        <dbReference type="ARBA" id="ARBA00023136"/>
    </source>
</evidence>
<dbReference type="Pfam" id="PF00593">
    <property type="entry name" value="TonB_dep_Rec_b-barrel"/>
    <property type="match status" value="1"/>
</dbReference>
<name>J4WWL3_9GAMM</name>